<organism evidence="1">
    <name type="scientific">marine sediment metagenome</name>
    <dbReference type="NCBI Taxonomy" id="412755"/>
    <lineage>
        <taxon>unclassified sequences</taxon>
        <taxon>metagenomes</taxon>
        <taxon>ecological metagenomes</taxon>
    </lineage>
</organism>
<proteinExistence type="predicted"/>
<sequence length="121" mass="14052">MDVIDPGHNYLLTSFDGGGSVRLTFVKRCDPPEKYPGNYNAHPGTQIQEVLRALIDRSEYVNKQIPCPETTLSLYHLRETFWLFESRHAARHDAVFPEEWRQNIEAMSFCRTCGHIMCFCE</sequence>
<reference evidence="1" key="1">
    <citation type="journal article" date="2015" name="Nature">
        <title>Complex archaea that bridge the gap between prokaryotes and eukaryotes.</title>
        <authorList>
            <person name="Spang A."/>
            <person name="Saw J.H."/>
            <person name="Jorgensen S.L."/>
            <person name="Zaremba-Niedzwiedzka K."/>
            <person name="Martijn J."/>
            <person name="Lind A.E."/>
            <person name="van Eijk R."/>
            <person name="Schleper C."/>
            <person name="Guy L."/>
            <person name="Ettema T.J."/>
        </authorList>
    </citation>
    <scope>NUCLEOTIDE SEQUENCE</scope>
</reference>
<name>A0A0F9VQ86_9ZZZZ</name>
<gene>
    <name evidence="1" type="ORF">LCGC14_0378640</name>
</gene>
<accession>A0A0F9VQ86</accession>
<dbReference type="EMBL" id="LAZR01000306">
    <property type="protein sequence ID" value="KKN75626.1"/>
    <property type="molecule type" value="Genomic_DNA"/>
</dbReference>
<evidence type="ECO:0000313" key="1">
    <source>
        <dbReference type="EMBL" id="KKN75626.1"/>
    </source>
</evidence>
<protein>
    <submittedName>
        <fullName evidence="1">Uncharacterized protein</fullName>
    </submittedName>
</protein>
<dbReference type="AlphaFoldDB" id="A0A0F9VQ86"/>
<comment type="caution">
    <text evidence="1">The sequence shown here is derived from an EMBL/GenBank/DDBJ whole genome shotgun (WGS) entry which is preliminary data.</text>
</comment>